<reference evidence="2 3" key="1">
    <citation type="submission" date="2015-04" db="EMBL/GenBank/DDBJ databases">
        <title>Draft genome sequence of bacteremic isolate Catabacter hongkongensis type strain HKU16T.</title>
        <authorList>
            <person name="Lau S.K."/>
            <person name="Teng J.L."/>
            <person name="Huang Y."/>
            <person name="Curreem S.O."/>
            <person name="Tsui S.K."/>
            <person name="Woo P.C."/>
        </authorList>
    </citation>
    <scope>NUCLEOTIDE SEQUENCE [LARGE SCALE GENOMIC DNA]</scope>
    <source>
        <strain evidence="2 3">HKU16</strain>
    </source>
</reference>
<sequence length="50" mass="5743">MYQKTPENRCFSGILFLPAKFFNLSLNILKKVSIITLCGLGLWIKNVLKK</sequence>
<dbReference type="EMBL" id="LAYJ01000088">
    <property type="protein sequence ID" value="KKI51132.1"/>
    <property type="molecule type" value="Genomic_DNA"/>
</dbReference>
<comment type="caution">
    <text evidence="2">The sequence shown here is derived from an EMBL/GenBank/DDBJ whole genome shotgun (WGS) entry which is preliminary data.</text>
</comment>
<organism evidence="2 3">
    <name type="scientific">Christensenella hongkongensis</name>
    <dbReference type="NCBI Taxonomy" id="270498"/>
    <lineage>
        <taxon>Bacteria</taxon>
        <taxon>Bacillati</taxon>
        <taxon>Bacillota</taxon>
        <taxon>Clostridia</taxon>
        <taxon>Christensenellales</taxon>
        <taxon>Christensenellaceae</taxon>
        <taxon>Christensenella</taxon>
    </lineage>
</organism>
<keyword evidence="1" id="KW-0812">Transmembrane</keyword>
<accession>A0A0M2NL26</accession>
<evidence type="ECO:0000313" key="3">
    <source>
        <dbReference type="Proteomes" id="UP000034076"/>
    </source>
</evidence>
<dbReference type="Proteomes" id="UP000034076">
    <property type="component" value="Unassembled WGS sequence"/>
</dbReference>
<dbReference type="STRING" id="270498.CHK_1519"/>
<evidence type="ECO:0000313" key="2">
    <source>
        <dbReference type="EMBL" id="KKI51132.1"/>
    </source>
</evidence>
<evidence type="ECO:0000256" key="1">
    <source>
        <dbReference type="SAM" id="Phobius"/>
    </source>
</evidence>
<keyword evidence="3" id="KW-1185">Reference proteome</keyword>
<keyword evidence="1" id="KW-0472">Membrane</keyword>
<protein>
    <submittedName>
        <fullName evidence="2">Uncharacterized protein</fullName>
    </submittedName>
</protein>
<proteinExistence type="predicted"/>
<feature type="transmembrane region" description="Helical" evidence="1">
    <location>
        <begin position="21"/>
        <end position="44"/>
    </location>
</feature>
<gene>
    <name evidence="2" type="ORF">CHK_1519</name>
</gene>
<name>A0A0M2NL26_9FIRM</name>
<dbReference type="AlphaFoldDB" id="A0A0M2NL26"/>
<keyword evidence="1" id="KW-1133">Transmembrane helix</keyword>